<dbReference type="EMBL" id="BLIY01000022">
    <property type="protein sequence ID" value="GFE55535.1"/>
    <property type="molecule type" value="Genomic_DNA"/>
</dbReference>
<evidence type="ECO:0000256" key="2">
    <source>
        <dbReference type="SAM" id="MobiDB-lite"/>
    </source>
</evidence>
<keyword evidence="5" id="KW-1185">Reference proteome</keyword>
<evidence type="ECO:0000256" key="1">
    <source>
        <dbReference type="SAM" id="Coils"/>
    </source>
</evidence>
<dbReference type="OrthoDB" id="338650at2759"/>
<accession>A0A9W5TDF7</accession>
<dbReference type="Pfam" id="PF04818">
    <property type="entry name" value="CID"/>
    <property type="match status" value="1"/>
</dbReference>
<evidence type="ECO:0000313" key="4">
    <source>
        <dbReference type="EMBL" id="GFE55535.1"/>
    </source>
</evidence>
<dbReference type="AlphaFoldDB" id="A0A9W5TDF7"/>
<sequence>MSPLSDDGGTMDDDEDSTFHREIILQDNYSDSDSSDAQLYMDKESPDVSHLGSLGPSVDGSGSALPSVGSNVHLSERRVKFADEVDYGSDTPLQYLESTGATRDDVYNIQYFDKSASMSPMEQTNMDLLSLLPSSILGNAVEMSKYLSEYVAGHPELEDQLRHIADTDKRKDFGEQVFPESALTAQFRHIDTTQAAIEAAASLASRYTTPPGALMQLMHDVFVSIPTNAAVTRLGIFYVYNHLLHKFGGSTREGGASFADTGLKRFCIPAISHSSRIHCTNAVHMITCVNVWRQRRIYDGETCDRLESLLSSSGKPSLVEAQMDTTTYTVNSEVGGLKTLSYLFKMPLVDSAYAEAIDGIDEQAIIDPDAPTQEQSVAQAVTKDKYALLDNTSRLSGQELILLHSSALDLAALVEEGEKQLELLQNEIAELEMEINGE</sequence>
<dbReference type="Gene3D" id="1.25.40.90">
    <property type="match status" value="1"/>
</dbReference>
<dbReference type="InterPro" id="IPR006569">
    <property type="entry name" value="CID_dom"/>
</dbReference>
<proteinExistence type="predicted"/>
<gene>
    <name evidence="4" type="ORF">BaOVIS_029390</name>
</gene>
<reference evidence="4" key="1">
    <citation type="submission" date="2019-12" db="EMBL/GenBank/DDBJ databases">
        <title>Genome sequence of Babesia ovis.</title>
        <authorList>
            <person name="Yamagishi J."/>
            <person name="Sevinc F."/>
            <person name="Xuan X."/>
        </authorList>
    </citation>
    <scope>NUCLEOTIDE SEQUENCE</scope>
    <source>
        <strain evidence="4">Selcuk</strain>
    </source>
</reference>
<dbReference type="PROSITE" id="PS51391">
    <property type="entry name" value="CID"/>
    <property type="match status" value="1"/>
</dbReference>
<dbReference type="Proteomes" id="UP001057455">
    <property type="component" value="Unassembled WGS sequence"/>
</dbReference>
<protein>
    <recommendedName>
        <fullName evidence="3">CID domain-containing protein</fullName>
    </recommendedName>
</protein>
<feature type="coiled-coil region" evidence="1">
    <location>
        <begin position="407"/>
        <end position="434"/>
    </location>
</feature>
<name>A0A9W5TDF7_BABOV</name>
<feature type="region of interest" description="Disordered" evidence="2">
    <location>
        <begin position="1"/>
        <end position="65"/>
    </location>
</feature>
<organism evidence="4 5">
    <name type="scientific">Babesia ovis</name>
    <dbReference type="NCBI Taxonomy" id="5869"/>
    <lineage>
        <taxon>Eukaryota</taxon>
        <taxon>Sar</taxon>
        <taxon>Alveolata</taxon>
        <taxon>Apicomplexa</taxon>
        <taxon>Aconoidasida</taxon>
        <taxon>Piroplasmida</taxon>
        <taxon>Babesiidae</taxon>
        <taxon>Babesia</taxon>
    </lineage>
</organism>
<evidence type="ECO:0000259" key="3">
    <source>
        <dbReference type="PROSITE" id="PS51391"/>
    </source>
</evidence>
<dbReference type="InterPro" id="IPR008942">
    <property type="entry name" value="ENTH_VHS"/>
</dbReference>
<keyword evidence="1" id="KW-0175">Coiled coil</keyword>
<feature type="domain" description="CID" evidence="3">
    <location>
        <begin position="175"/>
        <end position="314"/>
    </location>
</feature>
<comment type="caution">
    <text evidence="4">The sequence shown here is derived from an EMBL/GenBank/DDBJ whole genome shotgun (WGS) entry which is preliminary data.</text>
</comment>
<feature type="compositionally biased region" description="Polar residues" evidence="2">
    <location>
        <begin position="27"/>
        <end position="37"/>
    </location>
</feature>
<evidence type="ECO:0000313" key="5">
    <source>
        <dbReference type="Proteomes" id="UP001057455"/>
    </source>
</evidence>